<gene>
    <name evidence="2" type="ORF">FKG94_00425</name>
</gene>
<feature type="compositionally biased region" description="Basic and acidic residues" evidence="1">
    <location>
        <begin position="60"/>
        <end position="72"/>
    </location>
</feature>
<feature type="compositionally biased region" description="Acidic residues" evidence="1">
    <location>
        <begin position="73"/>
        <end position="84"/>
    </location>
</feature>
<accession>A0A545U9B0</accession>
<protein>
    <submittedName>
        <fullName evidence="2">Uncharacterized protein</fullName>
    </submittedName>
</protein>
<sequence>MQAQKTVAITSQDRYWELYQAMSPDAAPHEIEDVPSGVDDTFGTGFSAVSYDANDTDDQSPNREKAIYNEDKAFDDDDQEEQEEPGDKLEKGGPDDSLSSSLQWLDEWVEGSRHTEQAQNEKNRN</sequence>
<proteinExistence type="predicted"/>
<comment type="caution">
    <text evidence="2">The sequence shown here is derived from an EMBL/GenBank/DDBJ whole genome shotgun (WGS) entry which is preliminary data.</text>
</comment>
<organism evidence="2 3">
    <name type="scientific">Exilibacterium tricleocarpae</name>
    <dbReference type="NCBI Taxonomy" id="2591008"/>
    <lineage>
        <taxon>Bacteria</taxon>
        <taxon>Pseudomonadati</taxon>
        <taxon>Pseudomonadota</taxon>
        <taxon>Gammaproteobacteria</taxon>
        <taxon>Cellvibrionales</taxon>
        <taxon>Cellvibrionaceae</taxon>
        <taxon>Exilibacterium</taxon>
    </lineage>
</organism>
<dbReference type="EMBL" id="VHSG01000002">
    <property type="protein sequence ID" value="TQV86060.1"/>
    <property type="molecule type" value="Genomic_DNA"/>
</dbReference>
<keyword evidence="3" id="KW-1185">Reference proteome</keyword>
<feature type="compositionally biased region" description="Basic and acidic residues" evidence="1">
    <location>
        <begin position="85"/>
        <end position="94"/>
    </location>
</feature>
<evidence type="ECO:0000256" key="1">
    <source>
        <dbReference type="SAM" id="MobiDB-lite"/>
    </source>
</evidence>
<dbReference type="RefSeq" id="WP_142902212.1">
    <property type="nucleotide sequence ID" value="NZ_ML660087.1"/>
</dbReference>
<evidence type="ECO:0000313" key="2">
    <source>
        <dbReference type="EMBL" id="TQV86060.1"/>
    </source>
</evidence>
<name>A0A545U9B0_9GAMM</name>
<feature type="region of interest" description="Disordered" evidence="1">
    <location>
        <begin position="28"/>
        <end position="101"/>
    </location>
</feature>
<dbReference type="Proteomes" id="UP000319732">
    <property type="component" value="Unassembled WGS sequence"/>
</dbReference>
<dbReference type="AlphaFoldDB" id="A0A545U9B0"/>
<evidence type="ECO:0000313" key="3">
    <source>
        <dbReference type="Proteomes" id="UP000319732"/>
    </source>
</evidence>
<reference evidence="2 3" key="1">
    <citation type="submission" date="2019-06" db="EMBL/GenBank/DDBJ databases">
        <title>Whole genome sequence for Cellvibrionaceae sp. R142.</title>
        <authorList>
            <person name="Wang G."/>
        </authorList>
    </citation>
    <scope>NUCLEOTIDE SEQUENCE [LARGE SCALE GENOMIC DNA]</scope>
    <source>
        <strain evidence="2 3">R142</strain>
    </source>
</reference>